<feature type="region of interest" description="Disordered" evidence="1">
    <location>
        <begin position="485"/>
        <end position="511"/>
    </location>
</feature>
<evidence type="ECO:0000313" key="2">
    <source>
        <dbReference type="EMBL" id="KAF5343671.1"/>
    </source>
</evidence>
<evidence type="ECO:0000313" key="3">
    <source>
        <dbReference type="Proteomes" id="UP000559256"/>
    </source>
</evidence>
<accession>A0A8H5CKV7</accession>
<feature type="compositionally biased region" description="Low complexity" evidence="1">
    <location>
        <begin position="285"/>
        <end position="309"/>
    </location>
</feature>
<dbReference type="AlphaFoldDB" id="A0A8H5CKV7"/>
<feature type="compositionally biased region" description="Polar residues" evidence="1">
    <location>
        <begin position="524"/>
        <end position="539"/>
    </location>
</feature>
<dbReference type="Proteomes" id="UP000559256">
    <property type="component" value="Unassembled WGS sequence"/>
</dbReference>
<dbReference type="EMBL" id="JAACJM010000136">
    <property type="protein sequence ID" value="KAF5343671.1"/>
    <property type="molecule type" value="Genomic_DNA"/>
</dbReference>
<evidence type="ECO:0000256" key="1">
    <source>
        <dbReference type="SAM" id="MobiDB-lite"/>
    </source>
</evidence>
<organism evidence="2 3">
    <name type="scientific">Tetrapyrgos nigripes</name>
    <dbReference type="NCBI Taxonomy" id="182062"/>
    <lineage>
        <taxon>Eukaryota</taxon>
        <taxon>Fungi</taxon>
        <taxon>Dikarya</taxon>
        <taxon>Basidiomycota</taxon>
        <taxon>Agaricomycotina</taxon>
        <taxon>Agaricomycetes</taxon>
        <taxon>Agaricomycetidae</taxon>
        <taxon>Agaricales</taxon>
        <taxon>Marasmiineae</taxon>
        <taxon>Marasmiaceae</taxon>
        <taxon>Tetrapyrgos</taxon>
    </lineage>
</organism>
<name>A0A8H5CKV7_9AGAR</name>
<feature type="compositionally biased region" description="Low complexity" evidence="1">
    <location>
        <begin position="485"/>
        <end position="507"/>
    </location>
</feature>
<dbReference type="OrthoDB" id="2683861at2759"/>
<sequence>MGWTNDEQYEYLNGLWDDYASAKTNNRLYKFWPDLTKNFFKRWPVVLTEAEIAQAGNSSTELLNTNIRATKYAKQQIKDWYRNRWKSRGGVTSDSQVTKHLLKAITSQGTSKHTRRLREEEAYGHLYNETDSQSQSPSSSIPTDEASLAVKSEPDLDSDALSSELSPSELMTIRRAVTKELYDSATPEVKALVSQHIEEDAARKQKEKTSQSGEDRTPEEYARAISGLAGLLRMFFNKVGVETGWSFTVLAGGPHPNKPDAKEVCVLWANTLANPSESPVKSEATSSSLSPKSPSKPPTSSFPQSQPISVAQLSGSPSKPPMSFPQSQPITIAQASESPANPPTSFPQSQPITIAQASESPANPPTSSFPPENPAPGIDLSFSGLYPFVKSHSFTDSFSDSPNGMAHPEIIGEMTQLLYGIDFDMAISPYAASTSAVTSSTPSGTSSMTTHLQHALWNVQRDSSTIVSMVTPIVSFGVVGPPSVTPTSSNLLSSSPESSSSTPSTQSAISFTFAPPNTASGLFPTTISSASLGGTQVSDQAPKLNEKTKGKKSARGGCQGPRGRGQGWGNGRG</sequence>
<keyword evidence="3" id="KW-1185">Reference proteome</keyword>
<gene>
    <name evidence="2" type="ORF">D9758_014684</name>
</gene>
<comment type="caution">
    <text evidence="2">The sequence shown here is derived from an EMBL/GenBank/DDBJ whole genome shotgun (WGS) entry which is preliminary data.</text>
</comment>
<reference evidence="2 3" key="1">
    <citation type="journal article" date="2020" name="ISME J.">
        <title>Uncovering the hidden diversity of litter-decomposition mechanisms in mushroom-forming fungi.</title>
        <authorList>
            <person name="Floudas D."/>
            <person name="Bentzer J."/>
            <person name="Ahren D."/>
            <person name="Johansson T."/>
            <person name="Persson P."/>
            <person name="Tunlid A."/>
        </authorList>
    </citation>
    <scope>NUCLEOTIDE SEQUENCE [LARGE SCALE GENOMIC DNA]</scope>
    <source>
        <strain evidence="2 3">CBS 291.85</strain>
    </source>
</reference>
<feature type="region of interest" description="Disordered" evidence="1">
    <location>
        <begin position="127"/>
        <end position="164"/>
    </location>
</feature>
<feature type="region of interest" description="Disordered" evidence="1">
    <location>
        <begin position="275"/>
        <end position="327"/>
    </location>
</feature>
<feature type="region of interest" description="Disordered" evidence="1">
    <location>
        <begin position="524"/>
        <end position="573"/>
    </location>
</feature>
<feature type="region of interest" description="Disordered" evidence="1">
    <location>
        <begin position="197"/>
        <end position="220"/>
    </location>
</feature>
<protein>
    <submittedName>
        <fullName evidence="2">Uncharacterized protein</fullName>
    </submittedName>
</protein>
<proteinExistence type="predicted"/>
<feature type="compositionally biased region" description="Gly residues" evidence="1">
    <location>
        <begin position="557"/>
        <end position="573"/>
    </location>
</feature>
<feature type="region of interest" description="Disordered" evidence="1">
    <location>
        <begin position="357"/>
        <end position="376"/>
    </location>
</feature>
<feature type="compositionally biased region" description="Pro residues" evidence="1">
    <location>
        <begin position="362"/>
        <end position="374"/>
    </location>
</feature>